<dbReference type="GO" id="GO:0008422">
    <property type="term" value="F:beta-glucosidase activity"/>
    <property type="evidence" value="ECO:0007669"/>
    <property type="project" value="UniProtKB-ARBA"/>
</dbReference>
<keyword evidence="2" id="KW-0378">Hydrolase</keyword>
<dbReference type="InterPro" id="IPR001360">
    <property type="entry name" value="Glyco_hydro_1"/>
</dbReference>
<name>A0A843WXE3_COLES</name>
<dbReference type="PROSITE" id="PS00653">
    <property type="entry name" value="GLYCOSYL_HYDROL_F1_2"/>
    <property type="match status" value="1"/>
</dbReference>
<dbReference type="PANTHER" id="PTHR10353:SF137">
    <property type="entry name" value="MYROSINASE 3-RELATED"/>
    <property type="match status" value="1"/>
</dbReference>
<keyword evidence="6" id="KW-1185">Reference proteome</keyword>
<evidence type="ECO:0000313" key="5">
    <source>
        <dbReference type="EMBL" id="MQM12857.1"/>
    </source>
</evidence>
<evidence type="ECO:0000256" key="1">
    <source>
        <dbReference type="ARBA" id="ARBA00010838"/>
    </source>
</evidence>
<dbReference type="OrthoDB" id="774279at2759"/>
<reference evidence="5" key="1">
    <citation type="submission" date="2017-07" db="EMBL/GenBank/DDBJ databases">
        <title>Taro Niue Genome Assembly and Annotation.</title>
        <authorList>
            <person name="Atibalentja N."/>
            <person name="Keating K."/>
            <person name="Fields C.J."/>
        </authorList>
    </citation>
    <scope>NUCLEOTIDE SEQUENCE</scope>
    <source>
        <strain evidence="5">Niue_2</strain>
        <tissue evidence="5">Leaf</tissue>
    </source>
</reference>
<evidence type="ECO:0000256" key="4">
    <source>
        <dbReference type="RuleBase" id="RU003690"/>
    </source>
</evidence>
<accession>A0A843WXE3</accession>
<organism evidence="5 6">
    <name type="scientific">Colocasia esculenta</name>
    <name type="common">Wild taro</name>
    <name type="synonym">Arum esculentum</name>
    <dbReference type="NCBI Taxonomy" id="4460"/>
    <lineage>
        <taxon>Eukaryota</taxon>
        <taxon>Viridiplantae</taxon>
        <taxon>Streptophyta</taxon>
        <taxon>Embryophyta</taxon>
        <taxon>Tracheophyta</taxon>
        <taxon>Spermatophyta</taxon>
        <taxon>Magnoliopsida</taxon>
        <taxon>Liliopsida</taxon>
        <taxon>Araceae</taxon>
        <taxon>Aroideae</taxon>
        <taxon>Colocasieae</taxon>
        <taxon>Colocasia</taxon>
    </lineage>
</organism>
<proteinExistence type="inferred from homology"/>
<dbReference type="GO" id="GO:0005975">
    <property type="term" value="P:carbohydrate metabolic process"/>
    <property type="evidence" value="ECO:0007669"/>
    <property type="project" value="InterPro"/>
</dbReference>
<dbReference type="Pfam" id="PF00232">
    <property type="entry name" value="Glyco_hydro_1"/>
    <property type="match status" value="1"/>
</dbReference>
<dbReference type="EMBL" id="NMUH01005477">
    <property type="protein sequence ID" value="MQM12857.1"/>
    <property type="molecule type" value="Genomic_DNA"/>
</dbReference>
<dbReference type="PANTHER" id="PTHR10353">
    <property type="entry name" value="GLYCOSYL HYDROLASE"/>
    <property type="match status" value="1"/>
</dbReference>
<dbReference type="InterPro" id="IPR017853">
    <property type="entry name" value="GH"/>
</dbReference>
<dbReference type="SUPFAM" id="SSF51445">
    <property type="entry name" value="(Trans)glycosidases"/>
    <property type="match status" value="1"/>
</dbReference>
<comment type="similarity">
    <text evidence="1 4">Belongs to the glycosyl hydrolase 1 family.</text>
</comment>
<dbReference type="InterPro" id="IPR033132">
    <property type="entry name" value="GH_1_N_CS"/>
</dbReference>
<sequence length="314" mass="35517">MSISSLEHLSLLRSTATAAMERVMNGAPNAETTKETNKDDSRLLLKRSSFPPDFVFGAATSAYQIEGAYDEGGRKPSIWDTFCHVHPGMIPIPLTVSLVISYVLNLYGDVKMLKDMGANVYRFSISWARILPDGRGNTNPEGIAYYNMLIDDLIANGIKPFVTIFHWDVPQALEDDYRGFLDRRIVDDFRYYSQVCFEAFGDRVKHWITINEPSTFAHRGYDEGNNAPGRSSNRSRCAAGDSATEPYIVAHNALLAHARSVKLYRQKYQEKQQGEIGLSLMAFWKVPYSTSLRDIQASMRALDFQYGWQDLQNI</sequence>
<keyword evidence="3" id="KW-0326">Glycosidase</keyword>
<evidence type="ECO:0000313" key="6">
    <source>
        <dbReference type="Proteomes" id="UP000652761"/>
    </source>
</evidence>
<evidence type="ECO:0000256" key="3">
    <source>
        <dbReference type="ARBA" id="ARBA00023295"/>
    </source>
</evidence>
<dbReference type="Proteomes" id="UP000652761">
    <property type="component" value="Unassembled WGS sequence"/>
</dbReference>
<evidence type="ECO:0000256" key="2">
    <source>
        <dbReference type="ARBA" id="ARBA00022801"/>
    </source>
</evidence>
<gene>
    <name evidence="5" type="ORF">Taro_045777</name>
</gene>
<dbReference type="Gene3D" id="3.20.20.80">
    <property type="entry name" value="Glycosidases"/>
    <property type="match status" value="1"/>
</dbReference>
<protein>
    <submittedName>
        <fullName evidence="5">Uncharacterized protein</fullName>
    </submittedName>
</protein>
<comment type="caution">
    <text evidence="5">The sequence shown here is derived from an EMBL/GenBank/DDBJ whole genome shotgun (WGS) entry which is preliminary data.</text>
</comment>
<dbReference type="AlphaFoldDB" id="A0A843WXE3"/>